<feature type="compositionally biased region" description="Low complexity" evidence="1">
    <location>
        <begin position="66"/>
        <end position="78"/>
    </location>
</feature>
<evidence type="ECO:0008006" key="5">
    <source>
        <dbReference type="Google" id="ProtNLM"/>
    </source>
</evidence>
<dbReference type="OrthoDB" id="4159552at2"/>
<dbReference type="Proteomes" id="UP000319103">
    <property type="component" value="Unassembled WGS sequence"/>
</dbReference>
<feature type="region of interest" description="Disordered" evidence="1">
    <location>
        <begin position="23"/>
        <end position="99"/>
    </location>
</feature>
<dbReference type="EMBL" id="VIGB01000003">
    <property type="protein sequence ID" value="TQF06182.1"/>
    <property type="molecule type" value="Genomic_DNA"/>
</dbReference>
<gene>
    <name evidence="3" type="ORF">E6W39_33130</name>
</gene>
<evidence type="ECO:0000313" key="3">
    <source>
        <dbReference type="EMBL" id="TQF06182.1"/>
    </source>
</evidence>
<keyword evidence="2" id="KW-0732">Signal</keyword>
<name>A0A540WB44_9ACTN</name>
<evidence type="ECO:0000256" key="2">
    <source>
        <dbReference type="SAM" id="SignalP"/>
    </source>
</evidence>
<sequence>MIRTRLVLPLLTTLLALTACGHQRADGDPSQALPATTSPTTSPSPTPSPTPQQLCPGESPSPTPSAIPTSTWPVDPSGSPTPPPTDGPGDAPPNYADNHRFQDQLPLQGAERCQGLAEAAKVRAALEPLRTQPDITPASVRARLSALGYAPATVQLSTMGQDDVYFTIDHAPICLDGQLNPRSDSVDAYAGYADGTGCQRPKGGH</sequence>
<comment type="caution">
    <text evidence="3">The sequence shown here is derived from an EMBL/GenBank/DDBJ whole genome shotgun (WGS) entry which is preliminary data.</text>
</comment>
<organism evidence="3 4">
    <name type="scientific">Kitasatospora acidiphila</name>
    <dbReference type="NCBI Taxonomy" id="2567942"/>
    <lineage>
        <taxon>Bacteria</taxon>
        <taxon>Bacillati</taxon>
        <taxon>Actinomycetota</taxon>
        <taxon>Actinomycetes</taxon>
        <taxon>Kitasatosporales</taxon>
        <taxon>Streptomycetaceae</taxon>
        <taxon>Kitasatospora</taxon>
    </lineage>
</organism>
<feature type="signal peptide" evidence="2">
    <location>
        <begin position="1"/>
        <end position="25"/>
    </location>
</feature>
<protein>
    <recommendedName>
        <fullName evidence="5">PASTA domain-containing protein</fullName>
    </recommendedName>
</protein>
<evidence type="ECO:0000256" key="1">
    <source>
        <dbReference type="SAM" id="MobiDB-lite"/>
    </source>
</evidence>
<proteinExistence type="predicted"/>
<feature type="chain" id="PRO_5022109822" description="PASTA domain-containing protein" evidence="2">
    <location>
        <begin position="26"/>
        <end position="205"/>
    </location>
</feature>
<dbReference type="PROSITE" id="PS51257">
    <property type="entry name" value="PROKAR_LIPOPROTEIN"/>
    <property type="match status" value="1"/>
</dbReference>
<dbReference type="AlphaFoldDB" id="A0A540WB44"/>
<keyword evidence="4" id="KW-1185">Reference proteome</keyword>
<evidence type="ECO:0000313" key="4">
    <source>
        <dbReference type="Proteomes" id="UP000319103"/>
    </source>
</evidence>
<reference evidence="3 4" key="1">
    <citation type="submission" date="2019-06" db="EMBL/GenBank/DDBJ databases">
        <title>Description of Kitasatospora acidophila sp. nov. isolated from pine grove soil, and reclassification of Streptomyces novaecaesareae to Kitasatospora novaeceasareae comb. nov.</title>
        <authorList>
            <person name="Kim M.J."/>
        </authorList>
    </citation>
    <scope>NUCLEOTIDE SEQUENCE [LARGE SCALE GENOMIC DNA]</scope>
    <source>
        <strain evidence="3 4">MMS16-CNU292</strain>
    </source>
</reference>
<dbReference type="RefSeq" id="WP_141636627.1">
    <property type="nucleotide sequence ID" value="NZ_VIGB01000003.1"/>
</dbReference>
<accession>A0A540WB44</accession>